<protein>
    <submittedName>
        <fullName evidence="1">Uncharacterized protein</fullName>
    </submittedName>
</protein>
<proteinExistence type="predicted"/>
<sequence>MKKSVRWSTVIVYEFGVSLGGSAVPKHGGPLVGLAFDAKTQEDDVEEYEMVLNFPKSTVRGGKKDSEAQEETPQCALDSASRTCHDAHQGRLQRKPHLPHHDGVVGDRYVSTSNTPSF</sequence>
<accession>A0ACC0WHA7</accession>
<keyword evidence="2" id="KW-1185">Reference proteome</keyword>
<gene>
    <name evidence="1" type="ORF">PsorP6_012402</name>
</gene>
<comment type="caution">
    <text evidence="1">The sequence shown here is derived from an EMBL/GenBank/DDBJ whole genome shotgun (WGS) entry which is preliminary data.</text>
</comment>
<dbReference type="EMBL" id="CM047592">
    <property type="protein sequence ID" value="KAI9917666.1"/>
    <property type="molecule type" value="Genomic_DNA"/>
</dbReference>
<name>A0ACC0WHA7_9STRA</name>
<organism evidence="1 2">
    <name type="scientific">Peronosclerospora sorghi</name>
    <dbReference type="NCBI Taxonomy" id="230839"/>
    <lineage>
        <taxon>Eukaryota</taxon>
        <taxon>Sar</taxon>
        <taxon>Stramenopiles</taxon>
        <taxon>Oomycota</taxon>
        <taxon>Peronosporomycetes</taxon>
        <taxon>Peronosporales</taxon>
        <taxon>Peronosporaceae</taxon>
        <taxon>Peronosclerospora</taxon>
    </lineage>
</organism>
<dbReference type="Proteomes" id="UP001163321">
    <property type="component" value="Chromosome 13"/>
</dbReference>
<reference evidence="1 2" key="1">
    <citation type="journal article" date="2022" name="bioRxiv">
        <title>The genome of the oomycete Peronosclerospora sorghi, a cosmopolitan pathogen of maize and sorghum, is inflated with dispersed pseudogenes.</title>
        <authorList>
            <person name="Fletcher K."/>
            <person name="Martin F."/>
            <person name="Isakeit T."/>
            <person name="Cavanaugh K."/>
            <person name="Magill C."/>
            <person name="Michelmore R."/>
        </authorList>
    </citation>
    <scope>NUCLEOTIDE SEQUENCE [LARGE SCALE GENOMIC DNA]</scope>
    <source>
        <strain evidence="1">P6</strain>
    </source>
</reference>
<evidence type="ECO:0000313" key="2">
    <source>
        <dbReference type="Proteomes" id="UP001163321"/>
    </source>
</evidence>
<evidence type="ECO:0000313" key="1">
    <source>
        <dbReference type="EMBL" id="KAI9917666.1"/>
    </source>
</evidence>